<dbReference type="Pfam" id="PF14431">
    <property type="entry name" value="YwqJ-deaminase"/>
    <property type="match status" value="1"/>
</dbReference>
<feature type="region of interest" description="Disordered" evidence="1">
    <location>
        <begin position="341"/>
        <end position="419"/>
    </location>
</feature>
<dbReference type="InterPro" id="IPR057746">
    <property type="entry name" value="CpnT-like_N"/>
</dbReference>
<keyword evidence="4" id="KW-1185">Reference proteome</keyword>
<feature type="domain" description="Outer membrane channel protein CpnT-like N-terminal" evidence="2">
    <location>
        <begin position="19"/>
        <end position="131"/>
    </location>
</feature>
<proteinExistence type="predicted"/>
<accession>A0ABS6Z8N2</accession>
<reference evidence="3 4" key="1">
    <citation type="submission" date="2019-12" db="EMBL/GenBank/DDBJ databases">
        <title>Genome sequence of Streptomyces bambusae.</title>
        <authorList>
            <person name="Bansal K."/>
            <person name="Choksket S."/>
            <person name="Korpole S."/>
            <person name="Patil P.B."/>
        </authorList>
    </citation>
    <scope>NUCLEOTIDE SEQUENCE [LARGE SCALE GENOMIC DNA]</scope>
    <source>
        <strain evidence="3 4">SK60</strain>
    </source>
</reference>
<name>A0ABS6Z8N2_9ACTN</name>
<gene>
    <name evidence="3" type="ORF">GPJ59_18940</name>
</gene>
<feature type="compositionally biased region" description="Basic residues" evidence="1">
    <location>
        <begin position="399"/>
        <end position="408"/>
    </location>
</feature>
<feature type="compositionally biased region" description="Gly residues" evidence="1">
    <location>
        <begin position="349"/>
        <end position="385"/>
    </location>
</feature>
<dbReference type="Proteomes" id="UP000812013">
    <property type="component" value="Unassembled WGS sequence"/>
</dbReference>
<evidence type="ECO:0000313" key="4">
    <source>
        <dbReference type="Proteomes" id="UP000812013"/>
    </source>
</evidence>
<feature type="compositionally biased region" description="Basic and acidic residues" evidence="1">
    <location>
        <begin position="409"/>
        <end position="419"/>
    </location>
</feature>
<evidence type="ECO:0000313" key="3">
    <source>
        <dbReference type="EMBL" id="MBW5483901.1"/>
    </source>
</evidence>
<evidence type="ECO:0000259" key="2">
    <source>
        <dbReference type="Pfam" id="PF25547"/>
    </source>
</evidence>
<dbReference type="InterPro" id="IPR025968">
    <property type="entry name" value="YwqJ_deaminase"/>
</dbReference>
<protein>
    <recommendedName>
        <fullName evidence="2">Outer membrane channel protein CpnT-like N-terminal domain-containing protein</fullName>
    </recommendedName>
</protein>
<organism evidence="3 4">
    <name type="scientific">Streptomyces bambusae</name>
    <dbReference type="NCBI Taxonomy" id="1550616"/>
    <lineage>
        <taxon>Bacteria</taxon>
        <taxon>Bacillati</taxon>
        <taxon>Actinomycetota</taxon>
        <taxon>Actinomycetes</taxon>
        <taxon>Kitasatosporales</taxon>
        <taxon>Streptomycetaceae</taxon>
        <taxon>Streptomyces</taxon>
    </lineage>
</organism>
<sequence>MAVTVPDWADTLLDLVGVNWPNVDEDAYREMADALREFADDLEDDGQLANNHFERLLSSGEGESIKALDEHWKTVKGKHLKDIVSAARTIAKALDLAAGAIEAMKGKAVVELGVLAGQTGLALSLIPVTGGLSALLGAGAIALTKKTLLKLLTEAAEEAVAHIVAAMTEPAVAALEGMAADLVVQLGAMAIGLQDGVDLDQTKQAGKDGFKDGVQSGKESLNLASAGGGSGGAGGGSGLSDLFIDHDEHDRAHGKLTGVSTNIHGKTTSKLTKAKTAHGRTRGRDSIAQAIDPVADKAVAALMKATKQVGDHMGKTLPKAVKQISTDHKNNDDDLAARIAKAKAKAQQGGKGGGGNGGGGGGGSKPPTGGGGGGNNNNGNNGNGPKGNPLNPQPDWHGKSSKGMKNHRRDAQDVKHLSEDEQKKLMVSEAKQLADNAQKQPVSNPYPEGKHRLKTACAGTLLHDGVLTTHSSNTSIGNSQMNTHPALKQILDKVEQDMVAANLSPGNGHGKCAEVSLISDRLHHLDPTGTKIVTADDVQKAMKGSLVYSVQIGNLRPGEGQLFHGDYKPPCRSCARMLPLAGVIAHH</sequence>
<dbReference type="EMBL" id="WTFF01000129">
    <property type="protein sequence ID" value="MBW5483901.1"/>
    <property type="molecule type" value="Genomic_DNA"/>
</dbReference>
<dbReference type="Pfam" id="PF25547">
    <property type="entry name" value="WXG100_2"/>
    <property type="match status" value="1"/>
</dbReference>
<comment type="caution">
    <text evidence="3">The sequence shown here is derived from an EMBL/GenBank/DDBJ whole genome shotgun (WGS) entry which is preliminary data.</text>
</comment>
<evidence type="ECO:0000256" key="1">
    <source>
        <dbReference type="SAM" id="MobiDB-lite"/>
    </source>
</evidence>